<evidence type="ECO:0000313" key="2">
    <source>
        <dbReference type="Proteomes" id="UP000433945"/>
    </source>
</evidence>
<proteinExistence type="predicted"/>
<sequence length="83" mass="9955">MERAFGLLFVISRHEEEKSNFKQKSVMIKVNRVKQNEMNVMKFFLAMLAGFGLIRVYNFVAQMELEEEENDIYDDEHEYPLFV</sequence>
<protein>
    <submittedName>
        <fullName evidence="1">Uncharacterized protein</fullName>
    </submittedName>
</protein>
<dbReference type="RefSeq" id="WP_157481503.1">
    <property type="nucleotide sequence ID" value="NZ_WOWP01000010.1"/>
</dbReference>
<dbReference type="Proteomes" id="UP000433945">
    <property type="component" value="Unassembled WGS sequence"/>
</dbReference>
<dbReference type="EMBL" id="WOWP01000010">
    <property type="protein sequence ID" value="MUV02516.1"/>
    <property type="molecule type" value="Genomic_DNA"/>
</dbReference>
<name>A0A6N8HBG2_9FLAO</name>
<organism evidence="1 2">
    <name type="scientific">Flavobacterium rakeshii</name>
    <dbReference type="NCBI Taxonomy" id="1038845"/>
    <lineage>
        <taxon>Bacteria</taxon>
        <taxon>Pseudomonadati</taxon>
        <taxon>Bacteroidota</taxon>
        <taxon>Flavobacteriia</taxon>
        <taxon>Flavobacteriales</taxon>
        <taxon>Flavobacteriaceae</taxon>
        <taxon>Flavobacterium</taxon>
    </lineage>
</organism>
<reference evidence="1 2" key="1">
    <citation type="submission" date="2019-12" db="EMBL/GenBank/DDBJ databases">
        <authorList>
            <person name="Sun J.-Q."/>
        </authorList>
    </citation>
    <scope>NUCLEOTIDE SEQUENCE [LARGE SCALE GENOMIC DNA]</scope>
    <source>
        <strain evidence="1 2">JCM 17928</strain>
    </source>
</reference>
<gene>
    <name evidence="1" type="ORF">GN157_02235</name>
</gene>
<evidence type="ECO:0000313" key="1">
    <source>
        <dbReference type="EMBL" id="MUV02516.1"/>
    </source>
</evidence>
<accession>A0A6N8HBG2</accession>
<dbReference type="AlphaFoldDB" id="A0A6N8HBG2"/>
<keyword evidence="2" id="KW-1185">Reference proteome</keyword>
<comment type="caution">
    <text evidence="1">The sequence shown here is derived from an EMBL/GenBank/DDBJ whole genome shotgun (WGS) entry which is preliminary data.</text>
</comment>